<feature type="compositionally biased region" description="Low complexity" evidence="1">
    <location>
        <begin position="167"/>
        <end position="244"/>
    </location>
</feature>
<keyword evidence="2" id="KW-0732">Signal</keyword>
<sequence>MRPYILFLALAAFSLGSCTTAYKTGQTVDDVYYSPTRPQDEYVVAQQQDDRYYGSTPDYYTDRYLRMRSTNPYRWSALDDYYFNNPFAYNYYGSYNNWYSPWNSYWGWNSYYNPYYVSPIFIKNPGGFAGVPSRATVFNPRSYLNTSPMNINPSKGNVLNGAPRGTNMSYYNPSNNNGGGSIRYNNTNSRNYSNNNSSNSGRSNYSQPSNSTPTRSYTPSSSSSSSSSGRGSSSGSSGASRPPR</sequence>
<feature type="signal peptide" evidence="2">
    <location>
        <begin position="1"/>
        <end position="23"/>
    </location>
</feature>
<organism evidence="3 4">
    <name type="scientific">Terrimonas ginsenosidimutans</name>
    <dbReference type="NCBI Taxonomy" id="2908004"/>
    <lineage>
        <taxon>Bacteria</taxon>
        <taxon>Pseudomonadati</taxon>
        <taxon>Bacteroidota</taxon>
        <taxon>Chitinophagia</taxon>
        <taxon>Chitinophagales</taxon>
        <taxon>Chitinophagaceae</taxon>
        <taxon>Terrimonas</taxon>
    </lineage>
</organism>
<comment type="caution">
    <text evidence="3">The sequence shown here is derived from an EMBL/GenBank/DDBJ whole genome shotgun (WGS) entry which is preliminary data.</text>
</comment>
<accession>A0ABS9KTN6</accession>
<evidence type="ECO:0000313" key="4">
    <source>
        <dbReference type="Proteomes" id="UP001165367"/>
    </source>
</evidence>
<evidence type="ECO:0000256" key="2">
    <source>
        <dbReference type="SAM" id="SignalP"/>
    </source>
</evidence>
<dbReference type="Proteomes" id="UP001165367">
    <property type="component" value="Unassembled WGS sequence"/>
</dbReference>
<dbReference type="EMBL" id="JAKLTR010000009">
    <property type="protein sequence ID" value="MCG2615697.1"/>
    <property type="molecule type" value="Genomic_DNA"/>
</dbReference>
<feature type="region of interest" description="Disordered" evidence="1">
    <location>
        <begin position="149"/>
        <end position="244"/>
    </location>
</feature>
<name>A0ABS9KTN6_9BACT</name>
<keyword evidence="4" id="KW-1185">Reference proteome</keyword>
<dbReference type="RefSeq" id="WP_237873742.1">
    <property type="nucleotide sequence ID" value="NZ_JAKLTR010000009.1"/>
</dbReference>
<evidence type="ECO:0000313" key="3">
    <source>
        <dbReference type="EMBL" id="MCG2615697.1"/>
    </source>
</evidence>
<dbReference type="PROSITE" id="PS51257">
    <property type="entry name" value="PROKAR_LIPOPROTEIN"/>
    <property type="match status" value="1"/>
</dbReference>
<gene>
    <name evidence="3" type="ORF">LZZ85_15460</name>
</gene>
<evidence type="ECO:0000256" key="1">
    <source>
        <dbReference type="SAM" id="MobiDB-lite"/>
    </source>
</evidence>
<evidence type="ECO:0008006" key="5">
    <source>
        <dbReference type="Google" id="ProtNLM"/>
    </source>
</evidence>
<protein>
    <recommendedName>
        <fullName evidence="5">Lipoprotein</fullName>
    </recommendedName>
</protein>
<proteinExistence type="predicted"/>
<reference evidence="3" key="1">
    <citation type="submission" date="2022-01" db="EMBL/GenBank/DDBJ databases">
        <authorList>
            <person name="Jo J.-H."/>
            <person name="Im W.-T."/>
        </authorList>
    </citation>
    <scope>NUCLEOTIDE SEQUENCE</scope>
    <source>
        <strain evidence="3">NA20</strain>
    </source>
</reference>
<feature type="chain" id="PRO_5046152159" description="Lipoprotein" evidence="2">
    <location>
        <begin position="24"/>
        <end position="244"/>
    </location>
</feature>